<keyword evidence="1" id="KW-0472">Membrane</keyword>
<dbReference type="EMBL" id="JBHSRS010000013">
    <property type="protein sequence ID" value="MFC6280783.1"/>
    <property type="molecule type" value="Genomic_DNA"/>
</dbReference>
<organism evidence="2 3">
    <name type="scientific">Polaromonas aquatica</name>
    <dbReference type="NCBI Taxonomy" id="332657"/>
    <lineage>
        <taxon>Bacteria</taxon>
        <taxon>Pseudomonadati</taxon>
        <taxon>Pseudomonadota</taxon>
        <taxon>Betaproteobacteria</taxon>
        <taxon>Burkholderiales</taxon>
        <taxon>Comamonadaceae</taxon>
        <taxon>Polaromonas</taxon>
    </lineage>
</organism>
<keyword evidence="3" id="KW-1185">Reference proteome</keyword>
<proteinExistence type="predicted"/>
<feature type="transmembrane region" description="Helical" evidence="1">
    <location>
        <begin position="12"/>
        <end position="32"/>
    </location>
</feature>
<dbReference type="Proteomes" id="UP001596270">
    <property type="component" value="Unassembled WGS sequence"/>
</dbReference>
<keyword evidence="1" id="KW-1133">Transmembrane helix</keyword>
<evidence type="ECO:0000256" key="1">
    <source>
        <dbReference type="SAM" id="Phobius"/>
    </source>
</evidence>
<keyword evidence="1" id="KW-0812">Transmembrane</keyword>
<reference evidence="3" key="1">
    <citation type="journal article" date="2019" name="Int. J. Syst. Evol. Microbiol.">
        <title>The Global Catalogue of Microorganisms (GCM) 10K type strain sequencing project: providing services to taxonomists for standard genome sequencing and annotation.</title>
        <authorList>
            <consortium name="The Broad Institute Genomics Platform"/>
            <consortium name="The Broad Institute Genome Sequencing Center for Infectious Disease"/>
            <person name="Wu L."/>
            <person name="Ma J."/>
        </authorList>
    </citation>
    <scope>NUCLEOTIDE SEQUENCE [LARGE SCALE GENOMIC DNA]</scope>
    <source>
        <strain evidence="3">CCUG 39402</strain>
    </source>
</reference>
<protein>
    <submittedName>
        <fullName evidence="2">Uncharacterized protein</fullName>
    </submittedName>
</protein>
<dbReference type="RefSeq" id="WP_371435746.1">
    <property type="nucleotide sequence ID" value="NZ_JBHSRS010000013.1"/>
</dbReference>
<evidence type="ECO:0000313" key="3">
    <source>
        <dbReference type="Proteomes" id="UP001596270"/>
    </source>
</evidence>
<evidence type="ECO:0000313" key="2">
    <source>
        <dbReference type="EMBL" id="MFC6280783.1"/>
    </source>
</evidence>
<comment type="caution">
    <text evidence="2">The sequence shown here is derived from an EMBL/GenBank/DDBJ whole genome shotgun (WGS) entry which is preliminary data.</text>
</comment>
<sequence length="40" mass="4374">MPTNTSPLETLAAFFIVFAAGALSAIGLRLYAEKIRREPH</sequence>
<name>A0ABW1TV30_9BURK</name>
<accession>A0ABW1TV30</accession>
<gene>
    <name evidence="2" type="ORF">ACFQND_06000</name>
</gene>